<dbReference type="PRINTS" id="PR00237">
    <property type="entry name" value="GPCRRHODOPSN"/>
</dbReference>
<dbReference type="PROSITE" id="PS50262">
    <property type="entry name" value="G_PROTEIN_RECEP_F1_2"/>
    <property type="match status" value="1"/>
</dbReference>
<dbReference type="GO" id="GO:0032870">
    <property type="term" value="P:cellular response to hormone stimulus"/>
    <property type="evidence" value="ECO:0007669"/>
    <property type="project" value="TreeGrafter"/>
</dbReference>
<dbReference type="GO" id="GO:0042277">
    <property type="term" value="F:peptide binding"/>
    <property type="evidence" value="ECO:0007669"/>
    <property type="project" value="TreeGrafter"/>
</dbReference>
<dbReference type="GO" id="GO:0005886">
    <property type="term" value="C:plasma membrane"/>
    <property type="evidence" value="ECO:0007669"/>
    <property type="project" value="UniProtKB-SubCell"/>
</dbReference>
<evidence type="ECO:0000256" key="3">
    <source>
        <dbReference type="ARBA" id="ARBA00022692"/>
    </source>
</evidence>
<evidence type="ECO:0000313" key="11">
    <source>
        <dbReference type="Proteomes" id="UP000887566"/>
    </source>
</evidence>
<evidence type="ECO:0000256" key="7">
    <source>
        <dbReference type="RuleBase" id="RU000688"/>
    </source>
</evidence>
<organism evidence="11 12">
    <name type="scientific">Plectus sambesii</name>
    <dbReference type="NCBI Taxonomy" id="2011161"/>
    <lineage>
        <taxon>Eukaryota</taxon>
        <taxon>Metazoa</taxon>
        <taxon>Ecdysozoa</taxon>
        <taxon>Nematoda</taxon>
        <taxon>Chromadorea</taxon>
        <taxon>Plectida</taxon>
        <taxon>Plectina</taxon>
        <taxon>Plectoidea</taxon>
        <taxon>Plectidae</taxon>
        <taxon>Plectus</taxon>
    </lineage>
</organism>
<feature type="domain" description="G-protein coupled receptors family 1 profile" evidence="10">
    <location>
        <begin position="52"/>
        <end position="334"/>
    </location>
</feature>
<evidence type="ECO:0000256" key="6">
    <source>
        <dbReference type="ARBA" id="ARBA00023170"/>
    </source>
</evidence>
<feature type="transmembrane region" description="Helical" evidence="9">
    <location>
        <begin position="155"/>
        <end position="173"/>
    </location>
</feature>
<dbReference type="Gene3D" id="1.20.1070.10">
    <property type="entry name" value="Rhodopsin 7-helix transmembrane proteins"/>
    <property type="match status" value="1"/>
</dbReference>
<dbReference type="Pfam" id="PF00001">
    <property type="entry name" value="7tm_1"/>
    <property type="match status" value="1"/>
</dbReference>
<keyword evidence="11" id="KW-1185">Reference proteome</keyword>
<dbReference type="Proteomes" id="UP000887566">
    <property type="component" value="Unplaced"/>
</dbReference>
<feature type="transmembrane region" description="Helical" evidence="9">
    <location>
        <begin position="71"/>
        <end position="90"/>
    </location>
</feature>
<evidence type="ECO:0000256" key="1">
    <source>
        <dbReference type="ARBA" id="ARBA00004651"/>
    </source>
</evidence>
<dbReference type="SUPFAM" id="SSF81321">
    <property type="entry name" value="Family A G protein-coupled receptor-like"/>
    <property type="match status" value="1"/>
</dbReference>
<feature type="transmembrane region" description="Helical" evidence="9">
    <location>
        <begin position="318"/>
        <end position="339"/>
    </location>
</feature>
<dbReference type="PANTHER" id="PTHR24241:SF59">
    <property type="entry name" value="ADIPOKINETIC HORMONE RECEPTOR, ISOFORM C"/>
    <property type="match status" value="1"/>
</dbReference>
<feature type="region of interest" description="Disordered" evidence="8">
    <location>
        <begin position="374"/>
        <end position="465"/>
    </location>
</feature>
<accession>A0A914WFY1</accession>
<feature type="compositionally biased region" description="Polar residues" evidence="8">
    <location>
        <begin position="419"/>
        <end position="428"/>
    </location>
</feature>
<keyword evidence="4 9" id="KW-1133">Transmembrane helix</keyword>
<dbReference type="InterPro" id="IPR017452">
    <property type="entry name" value="GPCR_Rhodpsn_7TM"/>
</dbReference>
<sequence length="465" mass="52294">MATSPSQAASSSWAASSAQCENVTLTSDMMFNSESVLMIVSYGFLFIVALIGNVTMLLILVRNLRVKVRRVYTLLLHMNIADLLVTLIYLPKEIIHKATVVWYGGDIACRVCKFFDVFGIYLSANVLICISLDRFFSIIFPLYSLQARQRVRRMLMLAWTVAAVSSLPQLYIFRVASFPGCKWYTQCVAGDLTGAVPKSLTLGYSVLNLIEAYFLPLVVIVVCYSLIVWKIAKKEAATDGAKLSHTSDTGGGKIVLRSSADQRNMRRAKHKTLRMTVVMVAAFLICWTPYFISVTIHFVDLFTATAQKERGPRLLRKFLYMFALLNSSVNPFLYGFFSFDLRKELQLLKSWLHGVRLGRSQSVSSGQFASMTMVGSRRTSLMRPPDSSMVQLDRRASEVLPLTPQKGSPRTDTIAVDQSGRQVFSSPKSHFLTASPPRFHKPDQERLIRPPNENQPERAQRPNED</sequence>
<feature type="transmembrane region" description="Helical" evidence="9">
    <location>
        <begin position="212"/>
        <end position="232"/>
    </location>
</feature>
<feature type="transmembrane region" description="Helical" evidence="9">
    <location>
        <begin position="120"/>
        <end position="143"/>
    </location>
</feature>
<dbReference type="GO" id="GO:0004930">
    <property type="term" value="F:G protein-coupled receptor activity"/>
    <property type="evidence" value="ECO:0007669"/>
    <property type="project" value="UniProtKB-KW"/>
</dbReference>
<evidence type="ECO:0000256" key="9">
    <source>
        <dbReference type="SAM" id="Phobius"/>
    </source>
</evidence>
<evidence type="ECO:0000256" key="4">
    <source>
        <dbReference type="ARBA" id="ARBA00022989"/>
    </source>
</evidence>
<feature type="transmembrane region" description="Helical" evidence="9">
    <location>
        <begin position="36"/>
        <end position="59"/>
    </location>
</feature>
<dbReference type="PROSITE" id="PS00237">
    <property type="entry name" value="G_PROTEIN_RECEP_F1_1"/>
    <property type="match status" value="1"/>
</dbReference>
<reference evidence="12" key="1">
    <citation type="submission" date="2022-11" db="UniProtKB">
        <authorList>
            <consortium name="WormBaseParasite"/>
        </authorList>
    </citation>
    <scope>IDENTIFICATION</scope>
</reference>
<comment type="similarity">
    <text evidence="7">Belongs to the G-protein coupled receptor 1 family.</text>
</comment>
<name>A0A914WFY1_9BILA</name>
<keyword evidence="7" id="KW-0807">Transducer</keyword>
<keyword evidence="5 9" id="KW-0472">Membrane</keyword>
<feature type="compositionally biased region" description="Basic and acidic residues" evidence="8">
    <location>
        <begin position="455"/>
        <end position="465"/>
    </location>
</feature>
<keyword evidence="2" id="KW-1003">Cell membrane</keyword>
<dbReference type="PANTHER" id="PTHR24241">
    <property type="entry name" value="NEUROPEPTIDE RECEPTOR-RELATED G-PROTEIN COUPLED RECEPTOR"/>
    <property type="match status" value="1"/>
</dbReference>
<evidence type="ECO:0000256" key="8">
    <source>
        <dbReference type="SAM" id="MobiDB-lite"/>
    </source>
</evidence>
<keyword evidence="7" id="KW-0297">G-protein coupled receptor</keyword>
<dbReference type="InterPro" id="IPR000276">
    <property type="entry name" value="GPCR_Rhodpsn"/>
</dbReference>
<comment type="subcellular location">
    <subcellularLocation>
        <location evidence="1">Cell membrane</location>
        <topology evidence="1">Multi-pass membrane protein</topology>
    </subcellularLocation>
</comment>
<evidence type="ECO:0000256" key="5">
    <source>
        <dbReference type="ARBA" id="ARBA00023136"/>
    </source>
</evidence>
<evidence type="ECO:0000256" key="2">
    <source>
        <dbReference type="ARBA" id="ARBA00022475"/>
    </source>
</evidence>
<dbReference type="WBParaSite" id="PSAMB.scaffold4033size15936.g23270.t1">
    <property type="protein sequence ID" value="PSAMB.scaffold4033size15936.g23270.t1"/>
    <property type="gene ID" value="PSAMB.scaffold4033size15936.g23270"/>
</dbReference>
<feature type="transmembrane region" description="Helical" evidence="9">
    <location>
        <begin position="273"/>
        <end position="298"/>
    </location>
</feature>
<keyword evidence="3 7" id="KW-0812">Transmembrane</keyword>
<evidence type="ECO:0000259" key="10">
    <source>
        <dbReference type="PROSITE" id="PS50262"/>
    </source>
</evidence>
<protein>
    <submittedName>
        <fullName evidence="12">G-protein coupled receptors family 1 profile domain-containing protein</fullName>
    </submittedName>
</protein>
<dbReference type="AlphaFoldDB" id="A0A914WFY1"/>
<keyword evidence="6 7" id="KW-0675">Receptor</keyword>
<proteinExistence type="inferred from homology"/>
<evidence type="ECO:0000313" key="12">
    <source>
        <dbReference type="WBParaSite" id="PSAMB.scaffold4033size15936.g23270.t1"/>
    </source>
</evidence>